<organism evidence="2">
    <name type="scientific">Oryza nivara</name>
    <name type="common">Indian wild rice</name>
    <name type="synonym">Oryza sativa f. spontanea</name>
    <dbReference type="NCBI Taxonomy" id="4536"/>
    <lineage>
        <taxon>Eukaryota</taxon>
        <taxon>Viridiplantae</taxon>
        <taxon>Streptophyta</taxon>
        <taxon>Embryophyta</taxon>
        <taxon>Tracheophyta</taxon>
        <taxon>Spermatophyta</taxon>
        <taxon>Magnoliopsida</taxon>
        <taxon>Liliopsida</taxon>
        <taxon>Poales</taxon>
        <taxon>Poaceae</taxon>
        <taxon>BOP clade</taxon>
        <taxon>Oryzoideae</taxon>
        <taxon>Oryzeae</taxon>
        <taxon>Oryzinae</taxon>
        <taxon>Oryza</taxon>
    </lineage>
</organism>
<accession>A0A0E0I060</accession>
<feature type="compositionally biased region" description="Low complexity" evidence="1">
    <location>
        <begin position="108"/>
        <end position="125"/>
    </location>
</feature>
<proteinExistence type="predicted"/>
<dbReference type="Gramene" id="ONIVA07G11210.1">
    <property type="protein sequence ID" value="ONIVA07G11210.1"/>
    <property type="gene ID" value="ONIVA07G11210"/>
</dbReference>
<reference evidence="2" key="1">
    <citation type="submission" date="2015-04" db="UniProtKB">
        <authorList>
            <consortium name="EnsemblPlants"/>
        </authorList>
    </citation>
    <scope>IDENTIFICATION</scope>
    <source>
        <strain evidence="2">SL10</strain>
    </source>
</reference>
<evidence type="ECO:0000313" key="3">
    <source>
        <dbReference type="Proteomes" id="UP000006591"/>
    </source>
</evidence>
<feature type="region of interest" description="Disordered" evidence="1">
    <location>
        <begin position="30"/>
        <end position="69"/>
    </location>
</feature>
<evidence type="ECO:0000256" key="1">
    <source>
        <dbReference type="SAM" id="MobiDB-lite"/>
    </source>
</evidence>
<dbReference type="AlphaFoldDB" id="A0A0E0I060"/>
<feature type="region of interest" description="Disordered" evidence="1">
    <location>
        <begin position="86"/>
        <end position="133"/>
    </location>
</feature>
<reference evidence="2" key="2">
    <citation type="submission" date="2018-04" db="EMBL/GenBank/DDBJ databases">
        <title>OnivRS2 (Oryza nivara Reference Sequence Version 2).</title>
        <authorList>
            <person name="Zhang J."/>
            <person name="Kudrna D."/>
            <person name="Lee S."/>
            <person name="Talag J."/>
            <person name="Rajasekar S."/>
            <person name="Welchert J."/>
            <person name="Hsing Y.-I."/>
            <person name="Wing R.A."/>
        </authorList>
    </citation>
    <scope>NUCLEOTIDE SEQUENCE [LARGE SCALE GENOMIC DNA]</scope>
    <source>
        <strain evidence="2">SL10</strain>
    </source>
</reference>
<dbReference type="Proteomes" id="UP000006591">
    <property type="component" value="Chromosome 7"/>
</dbReference>
<dbReference type="EnsemblPlants" id="ONIVA07G11210.1">
    <property type="protein sequence ID" value="ONIVA07G11210.1"/>
    <property type="gene ID" value="ONIVA07G11210"/>
</dbReference>
<keyword evidence="3" id="KW-1185">Reference proteome</keyword>
<evidence type="ECO:0000313" key="2">
    <source>
        <dbReference type="EnsemblPlants" id="ONIVA07G11210.1"/>
    </source>
</evidence>
<protein>
    <submittedName>
        <fullName evidence="2">Uncharacterized protein</fullName>
    </submittedName>
</protein>
<dbReference type="OMA" id="CHRESIR"/>
<dbReference type="HOGENOM" id="CLU_2041883_0_0_1"/>
<sequence>MAANFSRSHAWATAVSLTAFTSTLRRAAVDNQNRRRCHRESIRFPSPFPHPKPSSSENPQIVGSAGGGAGFDTILNSEFNDISGAQSVGGGGQVELQKGAGKKACSCGSSQRQRQPGGGRWQRQGDIISITNV</sequence>
<name>A0A0E0I060_ORYNI</name>